<feature type="transmembrane region" description="Helical" evidence="1">
    <location>
        <begin position="28"/>
        <end position="46"/>
    </location>
</feature>
<keyword evidence="3" id="KW-1185">Reference proteome</keyword>
<accession>A0A495J7U8</accession>
<dbReference type="SUPFAM" id="SSF52833">
    <property type="entry name" value="Thioredoxin-like"/>
    <property type="match status" value="1"/>
</dbReference>
<protein>
    <recommendedName>
        <fullName evidence="4">DUF1223 domain-containing protein</fullName>
    </recommendedName>
</protein>
<keyword evidence="1" id="KW-0812">Transmembrane</keyword>
<dbReference type="AlphaFoldDB" id="A0A495J7U8"/>
<dbReference type="InterPro" id="IPR010634">
    <property type="entry name" value="DUF1223"/>
</dbReference>
<sequence>MLTTILFFGLAHQENKTGKHLPIRSQKIFLLLFVRIGFCLLLSVKITTTFTSMKAFKILMFCTLALLIIPAVYAFKNKANQNKIPQNGFAVVELFTSEGCSSCPPADELVAKILKEDSTKPIYILSYHVDYWNHLGWKDEFSKAQYSDRQRRYAQWLKLSQIYTPQIVVNGTTEFVGSNEQALRGATQMAFKKTNNLMPVLSNVHFTATGLSLQYPAMAGAANCSLLIAFVQNSAQTNVKSGENGGHILNHVNIVRSLNTISIRNQGGPQTVELPAGFNAKTWQVVAFVQNNSTGQILSAQNIVSSVV</sequence>
<dbReference type="PANTHER" id="PTHR36057">
    <property type="match status" value="1"/>
</dbReference>
<evidence type="ECO:0000313" key="2">
    <source>
        <dbReference type="EMBL" id="RKR84957.1"/>
    </source>
</evidence>
<keyword evidence="1" id="KW-0472">Membrane</keyword>
<feature type="transmembrane region" description="Helical" evidence="1">
    <location>
        <begin position="58"/>
        <end position="75"/>
    </location>
</feature>
<reference evidence="2 3" key="1">
    <citation type="submission" date="2018-10" db="EMBL/GenBank/DDBJ databases">
        <title>Genomic Encyclopedia of Archaeal and Bacterial Type Strains, Phase II (KMG-II): from individual species to whole genera.</title>
        <authorList>
            <person name="Goeker M."/>
        </authorList>
    </citation>
    <scope>NUCLEOTIDE SEQUENCE [LARGE SCALE GENOMIC DNA]</scope>
    <source>
        <strain evidence="2 3">DSM 18602</strain>
    </source>
</reference>
<proteinExistence type="predicted"/>
<evidence type="ECO:0000313" key="3">
    <source>
        <dbReference type="Proteomes" id="UP000268007"/>
    </source>
</evidence>
<keyword evidence="1" id="KW-1133">Transmembrane helix</keyword>
<evidence type="ECO:0008006" key="4">
    <source>
        <dbReference type="Google" id="ProtNLM"/>
    </source>
</evidence>
<organism evidence="2 3">
    <name type="scientific">Mucilaginibacter gracilis</name>
    <dbReference type="NCBI Taxonomy" id="423350"/>
    <lineage>
        <taxon>Bacteria</taxon>
        <taxon>Pseudomonadati</taxon>
        <taxon>Bacteroidota</taxon>
        <taxon>Sphingobacteriia</taxon>
        <taxon>Sphingobacteriales</taxon>
        <taxon>Sphingobacteriaceae</taxon>
        <taxon>Mucilaginibacter</taxon>
    </lineage>
</organism>
<dbReference type="PANTHER" id="PTHR36057:SF1">
    <property type="entry name" value="LIPOPROTEIN LIPID ATTACHMENT SITE-LIKE PROTEIN, PUTATIVE (DUF1223)-RELATED"/>
    <property type="match status" value="1"/>
</dbReference>
<dbReference type="Pfam" id="PF06764">
    <property type="entry name" value="DUF1223"/>
    <property type="match status" value="1"/>
</dbReference>
<comment type="caution">
    <text evidence="2">The sequence shown here is derived from an EMBL/GenBank/DDBJ whole genome shotgun (WGS) entry which is preliminary data.</text>
</comment>
<dbReference type="Proteomes" id="UP000268007">
    <property type="component" value="Unassembled WGS sequence"/>
</dbReference>
<dbReference type="EMBL" id="RBKU01000001">
    <property type="protein sequence ID" value="RKR84957.1"/>
    <property type="molecule type" value="Genomic_DNA"/>
</dbReference>
<gene>
    <name evidence="2" type="ORF">BDD43_5210</name>
</gene>
<dbReference type="InterPro" id="IPR036249">
    <property type="entry name" value="Thioredoxin-like_sf"/>
</dbReference>
<evidence type="ECO:0000256" key="1">
    <source>
        <dbReference type="SAM" id="Phobius"/>
    </source>
</evidence>
<name>A0A495J7U8_9SPHI</name>